<comment type="caution">
    <text evidence="1">The sequence shown here is derived from an EMBL/GenBank/DDBJ whole genome shotgun (WGS) entry which is preliminary data.</text>
</comment>
<protein>
    <submittedName>
        <fullName evidence="1">Uncharacterized protein</fullName>
    </submittedName>
</protein>
<evidence type="ECO:0000313" key="2">
    <source>
        <dbReference type="Proteomes" id="UP000233469"/>
    </source>
</evidence>
<organism evidence="1 2">
    <name type="scientific">Rhizophagus irregularis</name>
    <dbReference type="NCBI Taxonomy" id="588596"/>
    <lineage>
        <taxon>Eukaryota</taxon>
        <taxon>Fungi</taxon>
        <taxon>Fungi incertae sedis</taxon>
        <taxon>Mucoromycota</taxon>
        <taxon>Glomeromycotina</taxon>
        <taxon>Glomeromycetes</taxon>
        <taxon>Glomerales</taxon>
        <taxon>Glomeraceae</taxon>
        <taxon>Rhizophagus</taxon>
    </lineage>
</organism>
<accession>A0A2N1NRL2</accession>
<reference evidence="1 2" key="2">
    <citation type="submission" date="2017-10" db="EMBL/GenBank/DDBJ databases">
        <title>Extensive intraspecific genome diversity in a model arbuscular mycorrhizal fungus.</title>
        <authorList>
            <person name="Chen E.C.H."/>
            <person name="Morin E."/>
            <person name="Baudet D."/>
            <person name="Noel J."/>
            <person name="Ndikumana S."/>
            <person name="Charron P."/>
            <person name="St-Onge C."/>
            <person name="Giorgi J."/>
            <person name="Grigoriev I.V."/>
            <person name="Roux C."/>
            <person name="Martin F.M."/>
            <person name="Corradi N."/>
        </authorList>
    </citation>
    <scope>NUCLEOTIDE SEQUENCE [LARGE SCALE GENOMIC DNA]</scope>
    <source>
        <strain evidence="1 2">C2</strain>
    </source>
</reference>
<reference evidence="1 2" key="1">
    <citation type="submission" date="2016-04" db="EMBL/GenBank/DDBJ databases">
        <title>Genome analyses suggest a sexual origin of heterokaryosis in a supposedly ancient asexual fungus.</title>
        <authorList>
            <person name="Ropars J."/>
            <person name="Sedzielewska K."/>
            <person name="Noel J."/>
            <person name="Charron P."/>
            <person name="Farinelli L."/>
            <person name="Marton T."/>
            <person name="Kruger M."/>
            <person name="Pelin A."/>
            <person name="Brachmann A."/>
            <person name="Corradi N."/>
        </authorList>
    </citation>
    <scope>NUCLEOTIDE SEQUENCE [LARGE SCALE GENOMIC DNA]</scope>
    <source>
        <strain evidence="1 2">C2</strain>
    </source>
</reference>
<dbReference type="VEuPathDB" id="FungiDB:FUN_025130"/>
<evidence type="ECO:0000313" key="1">
    <source>
        <dbReference type="EMBL" id="PKK76484.1"/>
    </source>
</evidence>
<name>A0A2N1NRL2_9GLOM</name>
<dbReference type="Proteomes" id="UP000233469">
    <property type="component" value="Unassembled WGS sequence"/>
</dbReference>
<sequence length="210" mass="23875">MSEQKSLEDKAVDVFLGEVHKRSVSDGIRRRKREKNLREDDSILKVSSQIESNTEALVASKDIPEVSINQKITYKQKMKQSLRNEPVSACTKSNCSWAKIVFDMEIPEFSLETILTGIQDLVKMIPPKANNTDEVTNCNAHVTEFSGVVCLEQRSRGGSIDRSCEIGHLKCAERDIEHHAQSYYPVFFHHRMAFGRHYGTKKLAMCQIMA</sequence>
<gene>
    <name evidence="1" type="ORF">RhiirC2_707352</name>
</gene>
<proteinExistence type="predicted"/>
<dbReference type="EMBL" id="LLXL01000182">
    <property type="protein sequence ID" value="PKK76484.1"/>
    <property type="molecule type" value="Genomic_DNA"/>
</dbReference>
<dbReference type="AlphaFoldDB" id="A0A2N1NRL2"/>
<dbReference type="VEuPathDB" id="FungiDB:RhiirFUN_024528"/>